<feature type="region of interest" description="Disordered" evidence="1">
    <location>
        <begin position="203"/>
        <end position="228"/>
    </location>
</feature>
<proteinExistence type="predicted"/>
<name>A0ABZ1AZ69_9ACTN</name>
<evidence type="ECO:0000256" key="1">
    <source>
        <dbReference type="SAM" id="MobiDB-lite"/>
    </source>
</evidence>
<sequence length="228" mass="24394">MAQGVLESIRSGPSTAETAATALSTLTRAAALLEPVGRTALLMDTPAALAALVALHTGELDSAESVLERAIAADVGGPPARPRHQLLLAWVAMLRGRPATAAQRMAEAQAGRDRPEPRDELFLRALEVGLARRASDLPALLRAWARAREAVLRHPVDLFTLLPLGELVVAAARLGRPPDSRRTSTKRMRCSPGWATRRCGRRRCTGAAPRPRSSPATPPCCGRTPPHW</sequence>
<accession>A0ABZ1AZ69</accession>
<gene>
    <name evidence="2" type="ORF">U6N30_30335</name>
</gene>
<evidence type="ECO:0000313" key="2">
    <source>
        <dbReference type="EMBL" id="WRL63867.1"/>
    </source>
</evidence>
<feature type="compositionally biased region" description="Low complexity" evidence="1">
    <location>
        <begin position="205"/>
        <end position="215"/>
    </location>
</feature>
<dbReference type="RefSeq" id="WP_324275197.1">
    <property type="nucleotide sequence ID" value="NZ_CP141261.1"/>
</dbReference>
<dbReference type="Proteomes" id="UP001324287">
    <property type="component" value="Chromosome"/>
</dbReference>
<reference evidence="2 3" key="1">
    <citation type="submission" date="2023-12" db="EMBL/GenBank/DDBJ databases">
        <title>Blastococcus brunescens sp. nov., an actonobacterium isolated from sandstone collected in sahara desert.</title>
        <authorList>
            <person name="Gtari M."/>
            <person name="Ghodhbane F."/>
        </authorList>
    </citation>
    <scope>NUCLEOTIDE SEQUENCE [LARGE SCALE GENOMIC DNA]</scope>
    <source>
        <strain evidence="2 3">BMG 8361</strain>
    </source>
</reference>
<keyword evidence="3" id="KW-1185">Reference proteome</keyword>
<organism evidence="2 3">
    <name type="scientific">Blastococcus brunescens</name>
    <dbReference type="NCBI Taxonomy" id="1564165"/>
    <lineage>
        <taxon>Bacteria</taxon>
        <taxon>Bacillati</taxon>
        <taxon>Actinomycetota</taxon>
        <taxon>Actinomycetes</taxon>
        <taxon>Geodermatophilales</taxon>
        <taxon>Geodermatophilaceae</taxon>
        <taxon>Blastococcus</taxon>
    </lineage>
</organism>
<evidence type="ECO:0000313" key="3">
    <source>
        <dbReference type="Proteomes" id="UP001324287"/>
    </source>
</evidence>
<protein>
    <submittedName>
        <fullName evidence="2">Uncharacterized protein</fullName>
    </submittedName>
</protein>
<dbReference type="EMBL" id="CP141261">
    <property type="protein sequence ID" value="WRL63867.1"/>
    <property type="molecule type" value="Genomic_DNA"/>
</dbReference>